<evidence type="ECO:0000256" key="4">
    <source>
        <dbReference type="ARBA" id="ARBA00022679"/>
    </source>
</evidence>
<feature type="binding site" evidence="6">
    <location>
        <position position="77"/>
    </location>
    <ligand>
        <name>S-adenosyl-L-methionine</name>
        <dbReference type="ChEBI" id="CHEBI:59789"/>
    </ligand>
</feature>
<gene>
    <name evidence="6" type="primary">rsmG</name>
    <name evidence="7" type="ORF">SAMN04488516_101235</name>
</gene>
<protein>
    <recommendedName>
        <fullName evidence="6">Ribosomal RNA small subunit methyltransferase G</fullName>
        <ecNumber evidence="6">2.1.1.-</ecNumber>
    </recommendedName>
    <alternativeName>
        <fullName evidence="6">16S rRNA 7-methylguanosine methyltransferase</fullName>
        <shortName evidence="6">16S rRNA m7G methyltransferase</shortName>
    </alternativeName>
</protein>
<dbReference type="NCBIfam" id="TIGR00138">
    <property type="entry name" value="rsmG_gidB"/>
    <property type="match status" value="1"/>
</dbReference>
<dbReference type="GO" id="GO:0005829">
    <property type="term" value="C:cytosol"/>
    <property type="evidence" value="ECO:0007669"/>
    <property type="project" value="TreeGrafter"/>
</dbReference>
<name>A0A1H0A181_9BACT</name>
<dbReference type="Gene3D" id="3.40.50.150">
    <property type="entry name" value="Vaccinia Virus protein VP39"/>
    <property type="match status" value="1"/>
</dbReference>
<keyword evidence="8" id="KW-1185">Reference proteome</keyword>
<keyword evidence="2 6" id="KW-0698">rRNA processing</keyword>
<feature type="binding site" evidence="6">
    <location>
        <position position="139"/>
    </location>
    <ligand>
        <name>S-adenosyl-L-methionine</name>
        <dbReference type="ChEBI" id="CHEBI:59789"/>
    </ligand>
</feature>
<comment type="function">
    <text evidence="6">Specifically methylates the N7 position of a guanine in 16S rRNA.</text>
</comment>
<dbReference type="CDD" id="cd02440">
    <property type="entry name" value="AdoMet_MTases"/>
    <property type="match status" value="1"/>
</dbReference>
<dbReference type="PANTHER" id="PTHR31760">
    <property type="entry name" value="S-ADENOSYL-L-METHIONINE-DEPENDENT METHYLTRANSFERASES SUPERFAMILY PROTEIN"/>
    <property type="match status" value="1"/>
</dbReference>
<keyword evidence="1 6" id="KW-0963">Cytoplasm</keyword>
<dbReference type="SUPFAM" id="SSF53335">
    <property type="entry name" value="S-adenosyl-L-methionine-dependent methyltransferases"/>
    <property type="match status" value="1"/>
</dbReference>
<sequence>MSIFNLISLEQKQQIEYFIELILKWNSKVNLVGFKNREDILNYLISDSLFLADFFKKSLVFKSKKLTFIDLGAGAGLPGIPFRIIHKAGDYYLVEIRKKRAIFLKNVIFKLQLSNTYVLEELAQNLFEYHYSADIIIARAFKPYLQVLKIAYPLLKKRKGRVVILANKPKPKKLPSNWQLETVYSYQIEEKSRYFWSFKPNI</sequence>
<organism evidence="7 8">
    <name type="scientific">Desulfonauticus submarinus</name>
    <dbReference type="NCBI Taxonomy" id="206665"/>
    <lineage>
        <taxon>Bacteria</taxon>
        <taxon>Pseudomonadati</taxon>
        <taxon>Thermodesulfobacteriota</taxon>
        <taxon>Desulfovibrionia</taxon>
        <taxon>Desulfovibrionales</taxon>
        <taxon>Desulfonauticaceae</taxon>
        <taxon>Desulfonauticus</taxon>
    </lineage>
</organism>
<evidence type="ECO:0000256" key="5">
    <source>
        <dbReference type="ARBA" id="ARBA00022691"/>
    </source>
</evidence>
<feature type="binding site" evidence="6">
    <location>
        <begin position="123"/>
        <end position="124"/>
    </location>
    <ligand>
        <name>S-adenosyl-L-methionine</name>
        <dbReference type="ChEBI" id="CHEBI:59789"/>
    </ligand>
</feature>
<keyword evidence="4 6" id="KW-0808">Transferase</keyword>
<keyword evidence="5 6" id="KW-0949">S-adenosyl-L-methionine</keyword>
<dbReference type="OrthoDB" id="9808773at2"/>
<feature type="binding site" evidence="6">
    <location>
        <position position="72"/>
    </location>
    <ligand>
        <name>S-adenosyl-L-methionine</name>
        <dbReference type="ChEBI" id="CHEBI:59789"/>
    </ligand>
</feature>
<evidence type="ECO:0000313" key="8">
    <source>
        <dbReference type="Proteomes" id="UP000199602"/>
    </source>
</evidence>
<evidence type="ECO:0000256" key="1">
    <source>
        <dbReference type="ARBA" id="ARBA00022490"/>
    </source>
</evidence>
<comment type="subcellular location">
    <subcellularLocation>
        <location evidence="6">Cytoplasm</location>
    </subcellularLocation>
</comment>
<dbReference type="AlphaFoldDB" id="A0A1H0A181"/>
<evidence type="ECO:0000256" key="6">
    <source>
        <dbReference type="HAMAP-Rule" id="MF_00074"/>
    </source>
</evidence>
<dbReference type="PIRSF" id="PIRSF003078">
    <property type="entry name" value="GidB"/>
    <property type="match status" value="1"/>
</dbReference>
<dbReference type="RefSeq" id="WP_092062114.1">
    <property type="nucleotide sequence ID" value="NZ_FNIN01000001.1"/>
</dbReference>
<proteinExistence type="inferred from homology"/>
<dbReference type="EC" id="2.1.1.-" evidence="6"/>
<keyword evidence="3 6" id="KW-0489">Methyltransferase</keyword>
<dbReference type="STRING" id="206665.SAMN04488516_101235"/>
<reference evidence="7 8" key="1">
    <citation type="submission" date="2016-10" db="EMBL/GenBank/DDBJ databases">
        <authorList>
            <person name="de Groot N.N."/>
        </authorList>
    </citation>
    <scope>NUCLEOTIDE SEQUENCE [LARGE SCALE GENOMIC DNA]</scope>
    <source>
        <strain evidence="7 8">DSM 15269</strain>
    </source>
</reference>
<comment type="caution">
    <text evidence="6">Lacks conserved residue(s) required for the propagation of feature annotation.</text>
</comment>
<dbReference type="EMBL" id="FNIN01000001">
    <property type="protein sequence ID" value="SDN26921.1"/>
    <property type="molecule type" value="Genomic_DNA"/>
</dbReference>
<dbReference type="HAMAP" id="MF_00074">
    <property type="entry name" value="16SrRNA_methyltr_G"/>
    <property type="match status" value="1"/>
</dbReference>
<dbReference type="Proteomes" id="UP000199602">
    <property type="component" value="Unassembled WGS sequence"/>
</dbReference>
<dbReference type="PANTHER" id="PTHR31760:SF0">
    <property type="entry name" value="S-ADENOSYL-L-METHIONINE-DEPENDENT METHYLTRANSFERASES SUPERFAMILY PROTEIN"/>
    <property type="match status" value="1"/>
</dbReference>
<evidence type="ECO:0000256" key="3">
    <source>
        <dbReference type="ARBA" id="ARBA00022603"/>
    </source>
</evidence>
<comment type="similarity">
    <text evidence="6">Belongs to the methyltransferase superfamily. RNA methyltransferase RsmG family.</text>
</comment>
<dbReference type="GO" id="GO:0070043">
    <property type="term" value="F:rRNA (guanine-N7-)-methyltransferase activity"/>
    <property type="evidence" value="ECO:0007669"/>
    <property type="project" value="UniProtKB-UniRule"/>
</dbReference>
<evidence type="ECO:0000313" key="7">
    <source>
        <dbReference type="EMBL" id="SDN26921.1"/>
    </source>
</evidence>
<evidence type="ECO:0000256" key="2">
    <source>
        <dbReference type="ARBA" id="ARBA00022552"/>
    </source>
</evidence>
<dbReference type="InterPro" id="IPR003682">
    <property type="entry name" value="rRNA_ssu_MeTfrase_G"/>
</dbReference>
<accession>A0A1H0A181</accession>
<dbReference type="InterPro" id="IPR029063">
    <property type="entry name" value="SAM-dependent_MTases_sf"/>
</dbReference>
<dbReference type="Pfam" id="PF02527">
    <property type="entry name" value="GidB"/>
    <property type="match status" value="1"/>
</dbReference>